<dbReference type="SUPFAM" id="SSF47240">
    <property type="entry name" value="Ferritin-like"/>
    <property type="match status" value="1"/>
</dbReference>
<reference evidence="1" key="2">
    <citation type="journal article" date="2020" name="Nat. Commun.">
        <title>Large-scale genome sequencing of mycorrhizal fungi provides insights into the early evolution of symbiotic traits.</title>
        <authorList>
            <person name="Miyauchi S."/>
            <person name="Kiss E."/>
            <person name="Kuo A."/>
            <person name="Drula E."/>
            <person name="Kohler A."/>
            <person name="Sanchez-Garcia M."/>
            <person name="Morin E."/>
            <person name="Andreopoulos B."/>
            <person name="Barry K.W."/>
            <person name="Bonito G."/>
            <person name="Buee M."/>
            <person name="Carver A."/>
            <person name="Chen C."/>
            <person name="Cichocki N."/>
            <person name="Clum A."/>
            <person name="Culley D."/>
            <person name="Crous P.W."/>
            <person name="Fauchery L."/>
            <person name="Girlanda M."/>
            <person name="Hayes R.D."/>
            <person name="Keri Z."/>
            <person name="LaButti K."/>
            <person name="Lipzen A."/>
            <person name="Lombard V."/>
            <person name="Magnuson J."/>
            <person name="Maillard F."/>
            <person name="Murat C."/>
            <person name="Nolan M."/>
            <person name="Ohm R.A."/>
            <person name="Pangilinan J."/>
            <person name="Pereira M.F."/>
            <person name="Perotto S."/>
            <person name="Peter M."/>
            <person name="Pfister S."/>
            <person name="Riley R."/>
            <person name="Sitrit Y."/>
            <person name="Stielow J.B."/>
            <person name="Szollosi G."/>
            <person name="Zifcakova L."/>
            <person name="Stursova M."/>
            <person name="Spatafora J.W."/>
            <person name="Tedersoo L."/>
            <person name="Vaario L.M."/>
            <person name="Yamada A."/>
            <person name="Yan M."/>
            <person name="Wang P."/>
            <person name="Xu J."/>
            <person name="Bruns T."/>
            <person name="Baldrian P."/>
            <person name="Vilgalys R."/>
            <person name="Dunand C."/>
            <person name="Henrissat B."/>
            <person name="Grigoriev I.V."/>
            <person name="Hibbett D."/>
            <person name="Nagy L.G."/>
            <person name="Martin F.M."/>
        </authorList>
    </citation>
    <scope>NUCLEOTIDE SEQUENCE</scope>
    <source>
        <strain evidence="1">BED1</strain>
    </source>
</reference>
<dbReference type="Gene3D" id="3.40.50.300">
    <property type="entry name" value="P-loop containing nucleotide triphosphate hydrolases"/>
    <property type="match status" value="1"/>
</dbReference>
<dbReference type="InterPro" id="IPR012348">
    <property type="entry name" value="RNR-like"/>
</dbReference>
<reference evidence="1" key="1">
    <citation type="submission" date="2019-10" db="EMBL/GenBank/DDBJ databases">
        <authorList>
            <consortium name="DOE Joint Genome Institute"/>
            <person name="Kuo A."/>
            <person name="Miyauchi S."/>
            <person name="Kiss E."/>
            <person name="Drula E."/>
            <person name="Kohler A."/>
            <person name="Sanchez-Garcia M."/>
            <person name="Andreopoulos B."/>
            <person name="Barry K.W."/>
            <person name="Bonito G."/>
            <person name="Buee M."/>
            <person name="Carver A."/>
            <person name="Chen C."/>
            <person name="Cichocki N."/>
            <person name="Clum A."/>
            <person name="Culley D."/>
            <person name="Crous P.W."/>
            <person name="Fauchery L."/>
            <person name="Girlanda M."/>
            <person name="Hayes R."/>
            <person name="Keri Z."/>
            <person name="LaButti K."/>
            <person name="Lipzen A."/>
            <person name="Lombard V."/>
            <person name="Magnuson J."/>
            <person name="Maillard F."/>
            <person name="Morin E."/>
            <person name="Murat C."/>
            <person name="Nolan M."/>
            <person name="Ohm R."/>
            <person name="Pangilinan J."/>
            <person name="Pereira M."/>
            <person name="Perotto S."/>
            <person name="Peter M."/>
            <person name="Riley R."/>
            <person name="Sitrit Y."/>
            <person name="Stielow B."/>
            <person name="Szollosi G."/>
            <person name="Zifcakova L."/>
            <person name="Stursova M."/>
            <person name="Spatafora J.W."/>
            <person name="Tedersoo L."/>
            <person name="Vaario L.-M."/>
            <person name="Yamada A."/>
            <person name="Yan M."/>
            <person name="Wang P."/>
            <person name="Xu J."/>
            <person name="Bruns T."/>
            <person name="Baldrian P."/>
            <person name="Vilgalys R."/>
            <person name="Henrissat B."/>
            <person name="Grigoriev I.V."/>
            <person name="Hibbett D."/>
            <person name="Nagy L.G."/>
            <person name="Martin F.M."/>
        </authorList>
    </citation>
    <scope>NUCLEOTIDE SEQUENCE</scope>
    <source>
        <strain evidence="1">BED1</strain>
    </source>
</reference>
<dbReference type="SUPFAM" id="SSF52540">
    <property type="entry name" value="P-loop containing nucleoside triphosphate hydrolases"/>
    <property type="match status" value="1"/>
</dbReference>
<dbReference type="PANTHER" id="PTHR23409">
    <property type="entry name" value="RIBONUCLEOSIDE-DIPHOSPHATE REDUCTASE SMALL CHAIN"/>
    <property type="match status" value="1"/>
</dbReference>
<comment type="caution">
    <text evidence="1">The sequence shown here is derived from an EMBL/GenBank/DDBJ whole genome shotgun (WGS) entry which is preliminary data.</text>
</comment>
<organism evidence="1 2">
    <name type="scientific">Boletus edulis BED1</name>
    <dbReference type="NCBI Taxonomy" id="1328754"/>
    <lineage>
        <taxon>Eukaryota</taxon>
        <taxon>Fungi</taxon>
        <taxon>Dikarya</taxon>
        <taxon>Basidiomycota</taxon>
        <taxon>Agaricomycotina</taxon>
        <taxon>Agaricomycetes</taxon>
        <taxon>Agaricomycetidae</taxon>
        <taxon>Boletales</taxon>
        <taxon>Boletineae</taxon>
        <taxon>Boletaceae</taxon>
        <taxon>Boletoideae</taxon>
        <taxon>Boletus</taxon>
    </lineage>
</organism>
<dbReference type="InterPro" id="IPR000358">
    <property type="entry name" value="RNR_small_fam"/>
</dbReference>
<dbReference type="InterPro" id="IPR027417">
    <property type="entry name" value="P-loop_NTPase"/>
</dbReference>
<dbReference type="EMBL" id="WHUW01000007">
    <property type="protein sequence ID" value="KAF8443833.1"/>
    <property type="molecule type" value="Genomic_DNA"/>
</dbReference>
<dbReference type="InterPro" id="IPR009078">
    <property type="entry name" value="Ferritin-like_SF"/>
</dbReference>
<dbReference type="AlphaFoldDB" id="A0AAD4BZQ8"/>
<dbReference type="GO" id="GO:0009263">
    <property type="term" value="P:deoxyribonucleotide biosynthetic process"/>
    <property type="evidence" value="ECO:0007669"/>
    <property type="project" value="InterPro"/>
</dbReference>
<dbReference type="PANTHER" id="PTHR23409:SF18">
    <property type="entry name" value="RIBONUCLEOSIDE-DIPHOSPHATE REDUCTASE SUBUNIT M2"/>
    <property type="match status" value="1"/>
</dbReference>
<evidence type="ECO:0000313" key="1">
    <source>
        <dbReference type="EMBL" id="KAF8443833.1"/>
    </source>
</evidence>
<protein>
    <submittedName>
        <fullName evidence="1">Uncharacterized protein</fullName>
    </submittedName>
</protein>
<dbReference type="GO" id="GO:0016491">
    <property type="term" value="F:oxidoreductase activity"/>
    <property type="evidence" value="ECO:0007669"/>
    <property type="project" value="InterPro"/>
</dbReference>
<sequence>MDTIPCVKCKADWALQWISDQHSTFAKRLVAFAAVKGIFFSSSFTSILLPHDICTPSNSVCLGNVNVSYGKCNVLKSINWTIRESQRWHLQDANRSGKTTLLSLLTGDHPQSYIQRNNTHLELFAHPHPRIPTPHLRALISIVSPELANAYPRRTQTTMWDVVNAVRWWHVMRIWEVFATLGPCAWAAANTNTNEDKDEDVEQVLVGWTRISLY</sequence>
<dbReference type="Pfam" id="PF00268">
    <property type="entry name" value="Ribonuc_red_sm"/>
    <property type="match status" value="1"/>
</dbReference>
<dbReference type="CDD" id="cd00267">
    <property type="entry name" value="ABC_ATPase"/>
    <property type="match status" value="1"/>
</dbReference>
<gene>
    <name evidence="1" type="ORF">L210DRAFT_3643430</name>
</gene>
<proteinExistence type="predicted"/>
<dbReference type="Proteomes" id="UP001194468">
    <property type="component" value="Unassembled WGS sequence"/>
</dbReference>
<accession>A0AAD4BZQ8</accession>
<evidence type="ECO:0000313" key="2">
    <source>
        <dbReference type="Proteomes" id="UP001194468"/>
    </source>
</evidence>
<dbReference type="Gene3D" id="1.10.620.20">
    <property type="entry name" value="Ribonucleotide Reductase, subunit A"/>
    <property type="match status" value="1"/>
</dbReference>
<keyword evidence="2" id="KW-1185">Reference proteome</keyword>
<name>A0AAD4BZQ8_BOLED</name>